<keyword evidence="5" id="KW-1185">Reference proteome</keyword>
<dbReference type="Pfam" id="PF01408">
    <property type="entry name" value="GFO_IDH_MocA"/>
    <property type="match status" value="1"/>
</dbReference>
<accession>S3HDT0</accession>
<dbReference type="Gene3D" id="3.30.360.10">
    <property type="entry name" value="Dihydrodipicolinate Reductase, domain 2"/>
    <property type="match status" value="1"/>
</dbReference>
<dbReference type="GO" id="GO:0016491">
    <property type="term" value="F:oxidoreductase activity"/>
    <property type="evidence" value="ECO:0007669"/>
    <property type="project" value="UniProtKB-KW"/>
</dbReference>
<dbReference type="InterPro" id="IPR055170">
    <property type="entry name" value="GFO_IDH_MocA-like_dom"/>
</dbReference>
<dbReference type="RefSeq" id="WP_016555622.1">
    <property type="nucleotide sequence ID" value="NZ_AEYE02000021.1"/>
</dbReference>
<evidence type="ECO:0000313" key="4">
    <source>
        <dbReference type="EMBL" id="EPE96889.1"/>
    </source>
</evidence>
<evidence type="ECO:0000256" key="1">
    <source>
        <dbReference type="ARBA" id="ARBA00023002"/>
    </source>
</evidence>
<dbReference type="Pfam" id="PF22725">
    <property type="entry name" value="GFO_IDH_MocA_C3"/>
    <property type="match status" value="1"/>
</dbReference>
<dbReference type="EMBL" id="AEYE02000021">
    <property type="protein sequence ID" value="EPE96889.1"/>
    <property type="molecule type" value="Genomic_DNA"/>
</dbReference>
<evidence type="ECO:0000259" key="2">
    <source>
        <dbReference type="Pfam" id="PF01408"/>
    </source>
</evidence>
<dbReference type="AlphaFoldDB" id="S3HDT0"/>
<protein>
    <submittedName>
        <fullName evidence="4">Oxidoreductase</fullName>
    </submittedName>
</protein>
<dbReference type="PANTHER" id="PTHR43818">
    <property type="entry name" value="BCDNA.GH03377"/>
    <property type="match status" value="1"/>
</dbReference>
<dbReference type="SUPFAM" id="SSF55347">
    <property type="entry name" value="Glyceraldehyde-3-phosphate dehydrogenase-like, C-terminal domain"/>
    <property type="match status" value="1"/>
</dbReference>
<proteinExistence type="predicted"/>
<dbReference type="STRING" id="990285.RGCCGE502_18185"/>
<feature type="domain" description="GFO/IDH/MocA-like oxidoreductase" evidence="3">
    <location>
        <begin position="147"/>
        <end position="274"/>
    </location>
</feature>
<sequence length="345" mass="37224">MNGMISNHIANRDIAGQARPLRLGFLGVGWIGLNRMRALTQSGVAEAVAIADPSPQMIKEAKTISPEARHVASLGDLLTENLDGVVIATPSANHALQSIQTLEAGMAVFCQKPLGRTAAEVRAVVSAARAADRLLGVDLSYRHTRAMQAIRTIAQSGELGKIFSVDVTFHNAYGPDKAWFYDRSLSGGGCVIDLGVHLIDLVLWILNFPGIIDVSSRLMREGEVLTSPSDAVEDYALATLELEGGTTVRLACSWRLQAGRDAVIEAQLFGTNGGCAFKNVEGSFYDFTAERYRGTQRETLVEPPDDWGGRAAIGWARRLHRNSGFDPECESSIGVAEAIERIYGI</sequence>
<organism evidence="4 5">
    <name type="scientific">Rhizobium grahamii CCGE 502</name>
    <dbReference type="NCBI Taxonomy" id="990285"/>
    <lineage>
        <taxon>Bacteria</taxon>
        <taxon>Pseudomonadati</taxon>
        <taxon>Pseudomonadota</taxon>
        <taxon>Alphaproteobacteria</taxon>
        <taxon>Hyphomicrobiales</taxon>
        <taxon>Rhizobiaceae</taxon>
        <taxon>Rhizobium/Agrobacterium group</taxon>
        <taxon>Rhizobium</taxon>
    </lineage>
</organism>
<name>S3HDT0_9HYPH</name>
<feature type="domain" description="Gfo/Idh/MocA-like oxidoreductase N-terminal" evidence="2">
    <location>
        <begin position="22"/>
        <end position="138"/>
    </location>
</feature>
<dbReference type="InterPro" id="IPR050463">
    <property type="entry name" value="Gfo/Idh/MocA_oxidrdct_glycsds"/>
</dbReference>
<evidence type="ECO:0000313" key="5">
    <source>
        <dbReference type="Proteomes" id="UP000014411"/>
    </source>
</evidence>
<dbReference type="InterPro" id="IPR036291">
    <property type="entry name" value="NAD(P)-bd_dom_sf"/>
</dbReference>
<dbReference type="GO" id="GO:0000166">
    <property type="term" value="F:nucleotide binding"/>
    <property type="evidence" value="ECO:0007669"/>
    <property type="project" value="InterPro"/>
</dbReference>
<dbReference type="Gene3D" id="3.40.50.720">
    <property type="entry name" value="NAD(P)-binding Rossmann-like Domain"/>
    <property type="match status" value="1"/>
</dbReference>
<dbReference type="eggNOG" id="COG0673">
    <property type="taxonomic scope" value="Bacteria"/>
</dbReference>
<dbReference type="HOGENOM" id="CLU_023194_1_4_5"/>
<gene>
    <name evidence="4" type="ORF">RGCCGE502_18185</name>
</gene>
<evidence type="ECO:0000259" key="3">
    <source>
        <dbReference type="Pfam" id="PF22725"/>
    </source>
</evidence>
<dbReference type="SUPFAM" id="SSF51735">
    <property type="entry name" value="NAD(P)-binding Rossmann-fold domains"/>
    <property type="match status" value="1"/>
</dbReference>
<comment type="caution">
    <text evidence="4">The sequence shown here is derived from an EMBL/GenBank/DDBJ whole genome shotgun (WGS) entry which is preliminary data.</text>
</comment>
<reference evidence="4 5" key="1">
    <citation type="journal article" date="2012" name="J. Bacteriol.">
        <title>Genome sequence of Rhizobium grahamii CCGE502, a broad-host-range symbiont with low nodulation competitiveness in Phaseolus vulgaris.</title>
        <authorList>
            <person name="Althabegoiti M.J."/>
            <person name="Lozano L."/>
            <person name="Torres-Tejerizo G."/>
            <person name="Ormeno-Orrillo E."/>
            <person name="Rogel M.A."/>
            <person name="Gonzalez V."/>
            <person name="Martinez-Romero E."/>
        </authorList>
    </citation>
    <scope>NUCLEOTIDE SEQUENCE [LARGE SCALE GENOMIC DNA]</scope>
    <source>
        <strain evidence="4 5">CCGE 502</strain>
    </source>
</reference>
<keyword evidence="1" id="KW-0560">Oxidoreductase</keyword>
<dbReference type="PANTHER" id="PTHR43818:SF11">
    <property type="entry name" value="BCDNA.GH03377"/>
    <property type="match status" value="1"/>
</dbReference>
<dbReference type="Proteomes" id="UP000014411">
    <property type="component" value="Unassembled WGS sequence"/>
</dbReference>
<dbReference type="InterPro" id="IPR000683">
    <property type="entry name" value="Gfo/Idh/MocA-like_OxRdtase_N"/>
</dbReference>